<gene>
    <name evidence="2" type="ORF">JOE68_000658</name>
</gene>
<sequence>MVEGPPVAGGPPRRLPNDGGGLAGVEAPPGRAGLDVPAGPPGSVGAADVRPAEDEDGDDDVPVPVEPVDVVTGGRLSMRRREFAADWSVSRAVCAVALVFAPALSAASAALSAPLRAVAMARSAWIIATCPNTPALLEPALMFSFAATPVRSCSPRPVIRPPRFSTASVSIRVPRPPIEPPVPAGVDAAGGDDDLPSSPPRCEDGPRPVRLPAIRRWPAAFRTA</sequence>
<evidence type="ECO:0000313" key="2">
    <source>
        <dbReference type="EMBL" id="MBM7809793.1"/>
    </source>
</evidence>
<comment type="caution">
    <text evidence="2">The sequence shown here is derived from an EMBL/GenBank/DDBJ whole genome shotgun (WGS) entry which is preliminary data.</text>
</comment>
<organism evidence="2 3">
    <name type="scientific">Saccharothrix algeriensis</name>
    <dbReference type="NCBI Taxonomy" id="173560"/>
    <lineage>
        <taxon>Bacteria</taxon>
        <taxon>Bacillati</taxon>
        <taxon>Actinomycetota</taxon>
        <taxon>Actinomycetes</taxon>
        <taxon>Pseudonocardiales</taxon>
        <taxon>Pseudonocardiaceae</taxon>
        <taxon>Saccharothrix</taxon>
    </lineage>
</organism>
<dbReference type="RefSeq" id="WP_204840853.1">
    <property type="nucleotide sequence ID" value="NZ_JAFBCL010000001.1"/>
</dbReference>
<name>A0ABS2S0N7_9PSEU</name>
<accession>A0ABS2S0N7</accession>
<protein>
    <submittedName>
        <fullName evidence="2">Uncharacterized protein</fullName>
    </submittedName>
</protein>
<keyword evidence="3" id="KW-1185">Reference proteome</keyword>
<reference evidence="2 3" key="1">
    <citation type="submission" date="2021-01" db="EMBL/GenBank/DDBJ databases">
        <title>Sequencing the genomes of 1000 actinobacteria strains.</title>
        <authorList>
            <person name="Klenk H.-P."/>
        </authorList>
    </citation>
    <scope>NUCLEOTIDE SEQUENCE [LARGE SCALE GENOMIC DNA]</scope>
    <source>
        <strain evidence="2 3">DSM 44581</strain>
    </source>
</reference>
<feature type="region of interest" description="Disordered" evidence="1">
    <location>
        <begin position="175"/>
        <end position="209"/>
    </location>
</feature>
<feature type="region of interest" description="Disordered" evidence="1">
    <location>
        <begin position="1"/>
        <end position="67"/>
    </location>
</feature>
<evidence type="ECO:0000313" key="3">
    <source>
        <dbReference type="Proteomes" id="UP001195724"/>
    </source>
</evidence>
<dbReference type="Proteomes" id="UP001195724">
    <property type="component" value="Unassembled WGS sequence"/>
</dbReference>
<proteinExistence type="predicted"/>
<dbReference type="EMBL" id="JAFBCL010000001">
    <property type="protein sequence ID" value="MBM7809793.1"/>
    <property type="molecule type" value="Genomic_DNA"/>
</dbReference>
<evidence type="ECO:0000256" key="1">
    <source>
        <dbReference type="SAM" id="MobiDB-lite"/>
    </source>
</evidence>